<sequence>MEKTLKISNAWKELEESRREGEEKDRKIEELNNNIFCFIKHYDAIAKLCMELQASDGQNGFEGFLKAMENVQHLKGKELFDLKKTVNQHKFTIKTLEGHLEKKED</sequence>
<reference evidence="1" key="1">
    <citation type="submission" date="2017-08" db="EMBL/GenBank/DDBJ databases">
        <authorList>
            <person name="de Groot N.N."/>
        </authorList>
    </citation>
    <scope>NUCLEOTIDE SEQUENCE [LARGE SCALE GENOMIC DNA]</scope>
    <source>
        <strain evidence="1">PX439</strain>
    </source>
</reference>
<dbReference type="CTD" id="9824677"/>
<evidence type="ECO:0000313" key="1">
    <source>
        <dbReference type="EMBL" id="OZF77771.1"/>
    </source>
</evidence>
<keyword evidence="2" id="KW-1185">Reference proteome</keyword>
<name>A0A260YWK0_CAERE</name>
<dbReference type="HOGENOM" id="CLU_2239091_0_0_1"/>
<protein>
    <submittedName>
        <fullName evidence="1">Uncharacterized protein</fullName>
    </submittedName>
</protein>
<feature type="non-terminal residue" evidence="1">
    <location>
        <position position="1"/>
    </location>
</feature>
<gene>
    <name evidence="1" type="ORF">FL82_18985</name>
</gene>
<dbReference type="EMBL" id="NMWX01000575">
    <property type="protein sequence ID" value="OZF77771.1"/>
    <property type="molecule type" value="Genomic_DNA"/>
</dbReference>
<dbReference type="Proteomes" id="UP000216624">
    <property type="component" value="Unassembled WGS sequence"/>
</dbReference>
<accession>A0A260YWK0</accession>
<proteinExistence type="predicted"/>
<organism evidence="1 2">
    <name type="scientific">Caenorhabditis remanei</name>
    <name type="common">Caenorhabditis vulgaris</name>
    <dbReference type="NCBI Taxonomy" id="31234"/>
    <lineage>
        <taxon>Eukaryota</taxon>
        <taxon>Metazoa</taxon>
        <taxon>Ecdysozoa</taxon>
        <taxon>Nematoda</taxon>
        <taxon>Chromadorea</taxon>
        <taxon>Rhabditida</taxon>
        <taxon>Rhabditina</taxon>
        <taxon>Rhabditomorpha</taxon>
        <taxon>Rhabditoidea</taxon>
        <taxon>Rhabditidae</taxon>
        <taxon>Peloderinae</taxon>
        <taxon>Caenorhabditis</taxon>
    </lineage>
</organism>
<evidence type="ECO:0000313" key="2">
    <source>
        <dbReference type="Proteomes" id="UP000216624"/>
    </source>
</evidence>
<dbReference type="KEGG" id="crq:GCK72_022537"/>
<comment type="caution">
    <text evidence="1">The sequence shown here is derived from an EMBL/GenBank/DDBJ whole genome shotgun (WGS) entry which is preliminary data.</text>
</comment>